<keyword evidence="2" id="KW-0472">Membrane</keyword>
<keyword evidence="5" id="KW-1185">Reference proteome</keyword>
<dbReference type="Proteomes" id="UP001530315">
    <property type="component" value="Unassembled WGS sequence"/>
</dbReference>
<evidence type="ECO:0008006" key="6">
    <source>
        <dbReference type="Google" id="ProtNLM"/>
    </source>
</evidence>
<evidence type="ECO:0000256" key="3">
    <source>
        <dbReference type="SAM" id="SignalP"/>
    </source>
</evidence>
<proteinExistence type="predicted"/>
<feature type="chain" id="PRO_5044873004" description="Calmodulin" evidence="3">
    <location>
        <begin position="19"/>
        <end position="573"/>
    </location>
</feature>
<evidence type="ECO:0000256" key="2">
    <source>
        <dbReference type="SAM" id="Phobius"/>
    </source>
</evidence>
<feature type="signal peptide" evidence="3">
    <location>
        <begin position="1"/>
        <end position="18"/>
    </location>
</feature>
<dbReference type="EMBL" id="JALLAZ020000626">
    <property type="protein sequence ID" value="KAL3790710.1"/>
    <property type="molecule type" value="Genomic_DNA"/>
</dbReference>
<accession>A0ABD3PX32</accession>
<keyword evidence="2" id="KW-0812">Transmembrane</keyword>
<evidence type="ECO:0000313" key="5">
    <source>
        <dbReference type="Proteomes" id="UP001530315"/>
    </source>
</evidence>
<keyword evidence="3" id="KW-0732">Signal</keyword>
<organism evidence="4 5">
    <name type="scientific">Stephanodiscus triporus</name>
    <dbReference type="NCBI Taxonomy" id="2934178"/>
    <lineage>
        <taxon>Eukaryota</taxon>
        <taxon>Sar</taxon>
        <taxon>Stramenopiles</taxon>
        <taxon>Ochrophyta</taxon>
        <taxon>Bacillariophyta</taxon>
        <taxon>Coscinodiscophyceae</taxon>
        <taxon>Thalassiosirophycidae</taxon>
        <taxon>Stephanodiscales</taxon>
        <taxon>Stephanodiscaceae</taxon>
        <taxon>Stephanodiscus</taxon>
    </lineage>
</organism>
<keyword evidence="2" id="KW-1133">Transmembrane helix</keyword>
<comment type="caution">
    <text evidence="4">The sequence shown here is derived from an EMBL/GenBank/DDBJ whole genome shotgun (WGS) entry which is preliminary data.</text>
</comment>
<sequence length="573" mass="61979">MKLIAVLVVALSFQITHGRRRLRTDAVRAAFTPEECDSLFADVSAFDADASGGLSSDEYFEYLSRLGLTALATSYAELDYYAKVSFATMACSCASLGLGDDCCSGEDAEIQLSFPSTVDDSVANAYVANLCSVLLVEESTPPPTAAPISPPAVGASESPMAVDVTELPVAGTTSPPVAVISTISTPTAAVVPPDNIPPLMEEPAEPEKASASVAAIVFIVLAVVFVPLAIIYFFKRYRSTKDEELIERFRQFEASQASRVVKAGDDEDDPAVSSLDTVGAAGTAATMLDKGSNPEAIEQEVRILVEETKAPMSADELLKAYAGREAILLKNLRKMKDLQDKNDAIRADVADLCQKLNSPKTPDDLLEAYKGREDELLRNLTKLSFEEQSAEEKKATRTEIITLVEELEIKNADELLAAYEGRENELLRNLTKMKATKAEEATTIAEINMLVEELAVPRSADEMLAAYKGREGVLLTNLKELKKNEIRNKVTAYVEELALLNSADELLGAFEGRENELLSNLAHKKAMKEEEAETIAEIKKPVEDLAVPKSADGGGSVDESQGTEFQGDRGYRV</sequence>
<feature type="transmembrane region" description="Helical" evidence="2">
    <location>
        <begin position="213"/>
        <end position="234"/>
    </location>
</feature>
<name>A0ABD3PX32_9STRA</name>
<evidence type="ECO:0000313" key="4">
    <source>
        <dbReference type="EMBL" id="KAL3790710.1"/>
    </source>
</evidence>
<reference evidence="4 5" key="1">
    <citation type="submission" date="2024-10" db="EMBL/GenBank/DDBJ databases">
        <title>Updated reference genomes for cyclostephanoid diatoms.</title>
        <authorList>
            <person name="Roberts W.R."/>
            <person name="Alverson A.J."/>
        </authorList>
    </citation>
    <scope>NUCLEOTIDE SEQUENCE [LARGE SCALE GENOMIC DNA]</scope>
    <source>
        <strain evidence="4 5">AJA276-08</strain>
    </source>
</reference>
<evidence type="ECO:0000256" key="1">
    <source>
        <dbReference type="SAM" id="MobiDB-lite"/>
    </source>
</evidence>
<dbReference type="AlphaFoldDB" id="A0ABD3PX32"/>
<feature type="region of interest" description="Disordered" evidence="1">
    <location>
        <begin position="543"/>
        <end position="573"/>
    </location>
</feature>
<gene>
    <name evidence="4" type="ORF">ACHAW5_003041</name>
</gene>
<protein>
    <recommendedName>
        <fullName evidence="6">Calmodulin</fullName>
    </recommendedName>
</protein>